<dbReference type="Proteomes" id="UP000023435">
    <property type="component" value="Unassembled WGS sequence"/>
</dbReference>
<protein>
    <submittedName>
        <fullName evidence="1">Uncharacterized protein</fullName>
    </submittedName>
</protein>
<proteinExistence type="predicted"/>
<accession>A0A125MN66</accession>
<comment type="caution">
    <text evidence="1">The sequence shown here is derived from an EMBL/GenBank/DDBJ whole genome shotgun (WGS) entry which is preliminary data.</text>
</comment>
<organism evidence="1 2">
    <name type="scientific">Lysobacter capsici AZ78</name>
    <dbReference type="NCBI Taxonomy" id="1444315"/>
    <lineage>
        <taxon>Bacteria</taxon>
        <taxon>Pseudomonadati</taxon>
        <taxon>Pseudomonadota</taxon>
        <taxon>Gammaproteobacteria</taxon>
        <taxon>Lysobacterales</taxon>
        <taxon>Lysobacteraceae</taxon>
        <taxon>Lysobacter</taxon>
    </lineage>
</organism>
<reference evidence="1 2" key="1">
    <citation type="journal article" date="2014" name="Genome Announc.">
        <title>Draft Genome Sequence of Lysobacter capsici AZ78, a Bacterium Antagonistic to Plant-Pathogenic Oomycetes.</title>
        <authorList>
            <person name="Puopolo G."/>
            <person name="Sonego P."/>
            <person name="Engelen K."/>
            <person name="Pertot I."/>
        </authorList>
    </citation>
    <scope>NUCLEOTIDE SEQUENCE [LARGE SCALE GENOMIC DNA]</scope>
    <source>
        <strain evidence="1 2">AZ78</strain>
    </source>
</reference>
<evidence type="ECO:0000313" key="2">
    <source>
        <dbReference type="Proteomes" id="UP000023435"/>
    </source>
</evidence>
<dbReference type="AlphaFoldDB" id="A0A125MN66"/>
<sequence>MAMALVGAALWRQFPGPRFGLAFTLATGIGRDALQQRIDGLEDAAIRRAPMTAQDRQFLGDFYRTLASGGKLVILVRQTGRMMDHYLDGSGRDYRLDSAIFTGNAKVRAQMALLDKRLAGLPCLDGQRVSSATFYMPDRSQTDSMFGLYYGRVHLTQNKAADGCRRHWRAEVPWVWPSYPSLRAKYGDPHAESFPLPNLQSILLGPRRALRVDNGLGEYLTQIGLAKSFLAYAEWDALPRPDAAR</sequence>
<dbReference type="EMBL" id="JAJA02000001">
    <property type="protein sequence ID" value="KWS05598.1"/>
    <property type="molecule type" value="Genomic_DNA"/>
</dbReference>
<keyword evidence="2" id="KW-1185">Reference proteome</keyword>
<name>A0A125MN66_9GAMM</name>
<gene>
    <name evidence="1" type="ORF">AZ78_3150</name>
</gene>
<evidence type="ECO:0000313" key="1">
    <source>
        <dbReference type="EMBL" id="KWS05598.1"/>
    </source>
</evidence>